<dbReference type="AlphaFoldDB" id="A0A327RLL2"/>
<gene>
    <name evidence="2" type="ORF">LY08_01796</name>
</gene>
<dbReference type="SUPFAM" id="SSF49464">
    <property type="entry name" value="Carboxypeptidase regulatory domain-like"/>
    <property type="match status" value="1"/>
</dbReference>
<evidence type="ECO:0000256" key="1">
    <source>
        <dbReference type="SAM" id="SignalP"/>
    </source>
</evidence>
<evidence type="ECO:0000313" key="2">
    <source>
        <dbReference type="EMBL" id="RAJ14617.1"/>
    </source>
</evidence>
<dbReference type="GO" id="GO:0004180">
    <property type="term" value="F:carboxypeptidase activity"/>
    <property type="evidence" value="ECO:0007669"/>
    <property type="project" value="UniProtKB-KW"/>
</dbReference>
<feature type="chain" id="PRO_5016345891" evidence="1">
    <location>
        <begin position="19"/>
        <end position="268"/>
    </location>
</feature>
<dbReference type="EMBL" id="QLLO01000005">
    <property type="protein sequence ID" value="RAJ14617.1"/>
    <property type="molecule type" value="Genomic_DNA"/>
</dbReference>
<dbReference type="Pfam" id="PF13715">
    <property type="entry name" value="CarbopepD_reg_2"/>
    <property type="match status" value="1"/>
</dbReference>
<reference evidence="2 3" key="1">
    <citation type="submission" date="2018-06" db="EMBL/GenBank/DDBJ databases">
        <title>Genomic Encyclopedia of Archaeal and Bacterial Type Strains, Phase II (KMG-II): from individual species to whole genera.</title>
        <authorList>
            <person name="Goeker M."/>
        </authorList>
    </citation>
    <scope>NUCLEOTIDE SEQUENCE [LARGE SCALE GENOMIC DNA]</scope>
    <source>
        <strain evidence="2 3">DSM 24464</strain>
    </source>
</reference>
<protein>
    <submittedName>
        <fullName evidence="2">Carboxypeptidase-like protein</fullName>
    </submittedName>
</protein>
<comment type="caution">
    <text evidence="2">The sequence shown here is derived from an EMBL/GenBank/DDBJ whole genome shotgun (WGS) entry which is preliminary data.</text>
</comment>
<sequence length="268" mass="30260">MKSYLIAIFLLAFTFVNAQDSTRVEIKGKIIVASPDLEGITVYNLSSNKGTVTDENGEFTIKAMLNDKINVSALQFKDFNVAVAQDVIDSKQMNVYLVEQVNKLDEVVILSYDLTGVLKEDVANVETFNPNLDAIYFGVDDISLYEFSNDQYSKVENLAAMSQNDRIRYQANGMAILGGLVGLLFKKKDNKTTSNSKVEEVTSLGDTYTHEYFTVNFKIPEEKVEAFIAYVETNDFDTKLLENGKEMQLIEYLHKQSQEFLKPVVEKD</sequence>
<keyword evidence="3" id="KW-1185">Reference proteome</keyword>
<name>A0A327RLL2_9FLAO</name>
<proteinExistence type="predicted"/>
<organism evidence="2 3">
    <name type="scientific">Olleya aquimaris</name>
    <dbReference type="NCBI Taxonomy" id="639310"/>
    <lineage>
        <taxon>Bacteria</taxon>
        <taxon>Pseudomonadati</taxon>
        <taxon>Bacteroidota</taxon>
        <taxon>Flavobacteriia</taxon>
        <taxon>Flavobacteriales</taxon>
        <taxon>Flavobacteriaceae</taxon>
    </lineage>
</organism>
<accession>A0A327RLL2</accession>
<keyword evidence="2" id="KW-0121">Carboxypeptidase</keyword>
<keyword evidence="2" id="KW-0645">Protease</keyword>
<dbReference type="OrthoDB" id="1436952at2"/>
<feature type="signal peptide" evidence="1">
    <location>
        <begin position="1"/>
        <end position="18"/>
    </location>
</feature>
<dbReference type="InterPro" id="IPR008969">
    <property type="entry name" value="CarboxyPept-like_regulatory"/>
</dbReference>
<keyword evidence="1" id="KW-0732">Signal</keyword>
<dbReference type="Proteomes" id="UP000248703">
    <property type="component" value="Unassembled WGS sequence"/>
</dbReference>
<dbReference type="RefSeq" id="WP_111660102.1">
    <property type="nucleotide sequence ID" value="NZ_QLLO01000005.1"/>
</dbReference>
<evidence type="ECO:0000313" key="3">
    <source>
        <dbReference type="Proteomes" id="UP000248703"/>
    </source>
</evidence>
<keyword evidence="2" id="KW-0378">Hydrolase</keyword>